<evidence type="ECO:0000256" key="1">
    <source>
        <dbReference type="SAM" id="MobiDB-lite"/>
    </source>
</evidence>
<evidence type="ECO:0000313" key="2">
    <source>
        <dbReference type="EMBL" id="MDY3561769.1"/>
    </source>
</evidence>
<name>A0ABU5F3J9_9BACT</name>
<dbReference type="RefSeq" id="WP_320688118.1">
    <property type="nucleotide sequence ID" value="NZ_JAXBLV010000200.1"/>
</dbReference>
<dbReference type="Proteomes" id="UP001272242">
    <property type="component" value="Unassembled WGS sequence"/>
</dbReference>
<keyword evidence="3" id="KW-1185">Reference proteome</keyword>
<dbReference type="EMBL" id="JAXBLV010000200">
    <property type="protein sequence ID" value="MDY3561769.1"/>
    <property type="molecule type" value="Genomic_DNA"/>
</dbReference>
<accession>A0ABU5F3J9</accession>
<gene>
    <name evidence="2" type="ORF">R5W23_003197</name>
</gene>
<protein>
    <submittedName>
        <fullName evidence="2">Uncharacterized protein</fullName>
    </submittedName>
</protein>
<sequence length="436" mass="48686">MSETALLPWSPNEPKALAPTAEPPEIVKRAVVLTERDQTAIVQAFQSGAFEMASTFIWSRAIAALKKQLSMLGMEFVGEMLGRSDLDQSSNPMTDIRDDEAMELAEQLGMVTTTEALRLRNGHTLVNHFLDPDVSHDEKMLGSEAATILRSCVLNFLAEPVTKTQQPFLKLRERLEQETLSNDSGEAKALEVSPYFYVRTTLTVLLTQLKTAAGAKLEHAAGNINSLLPVMWPRLREKDKWQTGETYATVQASDRTVASAGLRKALMKVRGFDFVPESLRSDSFRAAARAVLSAHFAYDNFHNEPKPMETLARLGTSIPGPALADCFTAVLCVRLGNPWGHSRAAQATANQFLKMIRPTQWEGYFNRLLPSDRRILEKIAYDEKPLTRWLEMIGELDLNEMSIEPRVAKMITGDTAKKATVQRTAQSFRNKLMQET</sequence>
<evidence type="ECO:0000313" key="3">
    <source>
        <dbReference type="Proteomes" id="UP001272242"/>
    </source>
</evidence>
<comment type="caution">
    <text evidence="2">The sequence shown here is derived from an EMBL/GenBank/DDBJ whole genome shotgun (WGS) entry which is preliminary data.</text>
</comment>
<proteinExistence type="predicted"/>
<organism evidence="2 3">
    <name type="scientific">Gemmata algarum</name>
    <dbReference type="NCBI Taxonomy" id="2975278"/>
    <lineage>
        <taxon>Bacteria</taxon>
        <taxon>Pseudomonadati</taxon>
        <taxon>Planctomycetota</taxon>
        <taxon>Planctomycetia</taxon>
        <taxon>Gemmatales</taxon>
        <taxon>Gemmataceae</taxon>
        <taxon>Gemmata</taxon>
    </lineage>
</organism>
<feature type="region of interest" description="Disordered" evidence="1">
    <location>
        <begin position="1"/>
        <end position="20"/>
    </location>
</feature>
<reference evidence="3" key="1">
    <citation type="journal article" date="2023" name="Mar. Drugs">
        <title>Gemmata algarum, a Novel Planctomycete Isolated from an Algal Mat, Displays Antimicrobial Activity.</title>
        <authorList>
            <person name="Kumar G."/>
            <person name="Kallscheuer N."/>
            <person name="Kashif M."/>
            <person name="Ahamad S."/>
            <person name="Jagadeeshwari U."/>
            <person name="Pannikurungottu S."/>
            <person name="Haufschild T."/>
            <person name="Kabuu M."/>
            <person name="Sasikala C."/>
            <person name="Jogler C."/>
            <person name="Ramana C."/>
        </authorList>
    </citation>
    <scope>NUCLEOTIDE SEQUENCE [LARGE SCALE GENOMIC DNA]</scope>
    <source>
        <strain evidence="3">JC673</strain>
    </source>
</reference>